<keyword evidence="3" id="KW-1185">Reference proteome</keyword>
<feature type="compositionally biased region" description="Gly residues" evidence="1">
    <location>
        <begin position="1008"/>
        <end position="1023"/>
    </location>
</feature>
<feature type="compositionally biased region" description="Pro residues" evidence="1">
    <location>
        <begin position="374"/>
        <end position="383"/>
    </location>
</feature>
<feature type="compositionally biased region" description="Polar residues" evidence="1">
    <location>
        <begin position="735"/>
        <end position="748"/>
    </location>
</feature>
<feature type="region of interest" description="Disordered" evidence="1">
    <location>
        <begin position="193"/>
        <end position="216"/>
    </location>
</feature>
<feature type="compositionally biased region" description="Low complexity" evidence="1">
    <location>
        <begin position="295"/>
        <end position="312"/>
    </location>
</feature>
<feature type="compositionally biased region" description="Polar residues" evidence="1">
    <location>
        <begin position="195"/>
        <end position="216"/>
    </location>
</feature>
<feature type="region of interest" description="Disordered" evidence="1">
    <location>
        <begin position="692"/>
        <end position="759"/>
    </location>
</feature>
<protein>
    <submittedName>
        <fullName evidence="2">Uncharacterized protein</fullName>
    </submittedName>
</protein>
<feature type="compositionally biased region" description="Polar residues" evidence="1">
    <location>
        <begin position="488"/>
        <end position="498"/>
    </location>
</feature>
<feature type="compositionally biased region" description="Basic residues" evidence="1">
    <location>
        <begin position="1"/>
        <end position="10"/>
    </location>
</feature>
<feature type="region of interest" description="Disordered" evidence="1">
    <location>
        <begin position="936"/>
        <end position="1023"/>
    </location>
</feature>
<accession>A0ABZ1CSY9</accession>
<reference evidence="2 3" key="1">
    <citation type="submission" date="2024-01" db="EMBL/GenBank/DDBJ databases">
        <title>Comparative genomics of Cryptococcus and Kwoniella reveals pathogenesis evolution and contrasting modes of karyotype evolution via chromosome fusion or intercentromeric recombination.</title>
        <authorList>
            <person name="Coelho M.A."/>
            <person name="David-Palma M."/>
            <person name="Shea T."/>
            <person name="Bowers K."/>
            <person name="McGinley-Smith S."/>
            <person name="Mohammad A.W."/>
            <person name="Gnirke A."/>
            <person name="Yurkov A.M."/>
            <person name="Nowrousian M."/>
            <person name="Sun S."/>
            <person name="Cuomo C.A."/>
            <person name="Heitman J."/>
        </authorList>
    </citation>
    <scope>NUCLEOTIDE SEQUENCE [LARGE SCALE GENOMIC DNA]</scope>
    <source>
        <strain evidence="2">CBS 11374</strain>
    </source>
</reference>
<feature type="compositionally biased region" description="Polar residues" evidence="1">
    <location>
        <begin position="393"/>
        <end position="404"/>
    </location>
</feature>
<dbReference type="GeneID" id="87952423"/>
<feature type="region of interest" description="Disordered" evidence="1">
    <location>
        <begin position="38"/>
        <end position="109"/>
    </location>
</feature>
<organism evidence="2 3">
    <name type="scientific">Kwoniella shivajii</name>
    <dbReference type="NCBI Taxonomy" id="564305"/>
    <lineage>
        <taxon>Eukaryota</taxon>
        <taxon>Fungi</taxon>
        <taxon>Dikarya</taxon>
        <taxon>Basidiomycota</taxon>
        <taxon>Agaricomycotina</taxon>
        <taxon>Tremellomycetes</taxon>
        <taxon>Tremellales</taxon>
        <taxon>Cryptococcaceae</taxon>
        <taxon>Kwoniella</taxon>
    </lineage>
</organism>
<feature type="compositionally biased region" description="Polar residues" evidence="1">
    <location>
        <begin position="909"/>
        <end position="921"/>
    </location>
</feature>
<name>A0ABZ1CSY9_9TREE</name>
<dbReference type="EMBL" id="CP141881">
    <property type="protein sequence ID" value="WRT63387.1"/>
    <property type="molecule type" value="Genomic_DNA"/>
</dbReference>
<feature type="compositionally biased region" description="Low complexity" evidence="1">
    <location>
        <begin position="571"/>
        <end position="591"/>
    </location>
</feature>
<sequence length="1036" mass="113877">MPLIKSRGKRPNSSTSTSKSSFRNDTFSFLPFFISALDPRGLGGGGGGGGIRGGKPQKHLSHSSPPPPPTPSSSHFDIGIHTYSPFSSSTPPSTCSKGSVNGMPSSQGVFDTYEHQMDVQFEPTRSGSKKERTAKRDRRDTLRLPMMLPTPMDQLSIDKDESKDEYDHIVSKPTCQKNRAVSQIDAGRLRCRVTDQPSTSSPCQNTSQISNSPTRHSAQMLPVDSAGKNGINQWLGPEDEDLDDVEYQALDVLRTLDGHLQRDGFGYATGTGTGKGSWINAEDTSNSRKGSDSPSTKSRNSTSRVSNVRLRSGTLSTVRTTSEKDSSEAGITNERKRIRSHRYSGVHIAEIPYPEQHQSPTAHTKRSSDSNSTGPPPPRPPPPHSKHTLPPVSMTQTHASVDQHTINDNRLFDRNDDQGTHVNEKDKHMAPALSGYSQSESHSRIQMRTFNDQTDQRIISPPSAIPPRSASCLGEFPLGRNQTLLRMPSSSHLRQSDSAPAVRRGSKEKEGVKVPLILSSANMSPASPITSANLEDDEFVVVIDQRPRAPSRETTLSYIPLHQQPLPPIPISSTLPSLSPSSSSQRNTLSSVAHPRLATRFLRPKRPVTAPHPPPLSASQIISPSRPLTRLIPREEPRRPASFASRAEADAGQKGMTVLSFLALNEIGNGSRSFGRRNSFSRLTSATDFTSGYYPARMESPTRGLEGGYIIPPAERSKIGSENRKQARRRRKNSSRSTLSSIAVSEVSSPEEEWRNDHEQVEWSTAREFERSKSRMKEKEKDTRLGFSFENIDINRSFTPNRNKPSPLNIFSFSRDQEAEETRYPKSAGLLPPPRPRRGTTPSVPLVMPSKSQNQQDCTISIALNTGTSFERKSPKHIRKWFDTNTDSSSPRALDEMKDSMDLGYSPCDSPSLTTPGQSYVFSPYDIDNQQNQLRTVSIPTSENENRGGGVSGGRGGEDESSNWSSSDGPSDRERQIITSLWLASKPTRTGSGKEEKKEDHHPFYTGKKGGNGGVVIDGGYGKRGSFGVDIRDRVI</sequence>
<feature type="region of interest" description="Disordered" evidence="1">
    <location>
        <begin position="881"/>
        <end position="924"/>
    </location>
</feature>
<feature type="compositionally biased region" description="Basic and acidic residues" evidence="1">
    <location>
        <begin position="405"/>
        <end position="429"/>
    </location>
</feature>
<feature type="region of interest" description="Disordered" evidence="1">
    <location>
        <begin position="816"/>
        <end position="841"/>
    </location>
</feature>
<gene>
    <name evidence="2" type="ORF">IL334_000292</name>
</gene>
<evidence type="ECO:0000256" key="1">
    <source>
        <dbReference type="SAM" id="MobiDB-lite"/>
    </source>
</evidence>
<feature type="compositionally biased region" description="Low complexity" evidence="1">
    <location>
        <begin position="82"/>
        <end position="99"/>
    </location>
</feature>
<evidence type="ECO:0000313" key="2">
    <source>
        <dbReference type="EMBL" id="WRT63387.1"/>
    </source>
</evidence>
<dbReference type="Proteomes" id="UP001329825">
    <property type="component" value="Chromosome 1"/>
</dbReference>
<feature type="compositionally biased region" description="Gly residues" evidence="1">
    <location>
        <begin position="41"/>
        <end position="53"/>
    </location>
</feature>
<feature type="region of interest" description="Disordered" evidence="1">
    <location>
        <begin position="570"/>
        <end position="650"/>
    </location>
</feature>
<feature type="compositionally biased region" description="Basic and acidic residues" evidence="1">
    <location>
        <begin position="715"/>
        <end position="725"/>
    </location>
</feature>
<feature type="region of interest" description="Disordered" evidence="1">
    <location>
        <begin position="1"/>
        <end position="23"/>
    </location>
</feature>
<feature type="region of interest" description="Disordered" evidence="1">
    <location>
        <begin position="120"/>
        <end position="139"/>
    </location>
</feature>
<feature type="region of interest" description="Disordered" evidence="1">
    <location>
        <begin position="267"/>
        <end position="442"/>
    </location>
</feature>
<feature type="region of interest" description="Disordered" evidence="1">
    <location>
        <begin position="488"/>
        <end position="510"/>
    </location>
</feature>
<dbReference type="RefSeq" id="XP_062788127.1">
    <property type="nucleotide sequence ID" value="XM_062932076.1"/>
</dbReference>
<proteinExistence type="predicted"/>
<feature type="compositionally biased region" description="Basic and acidic residues" evidence="1">
    <location>
        <begin position="992"/>
        <end position="1003"/>
    </location>
</feature>
<evidence type="ECO:0000313" key="3">
    <source>
        <dbReference type="Proteomes" id="UP001329825"/>
    </source>
</evidence>